<evidence type="ECO:0000256" key="3">
    <source>
        <dbReference type="ARBA" id="ARBA00022989"/>
    </source>
</evidence>
<dbReference type="PANTHER" id="PTHR44755">
    <property type="entry name" value="NATRIURETIC PEPTIDE RECEPTOR 3-RELATED"/>
    <property type="match status" value="1"/>
</dbReference>
<evidence type="ECO:0000256" key="1">
    <source>
        <dbReference type="ARBA" id="ARBA00004370"/>
    </source>
</evidence>
<keyword evidence="4" id="KW-0472">Membrane</keyword>
<protein>
    <submittedName>
        <fullName evidence="6">Guanylate cyclase C-like protein 2</fullName>
    </submittedName>
</protein>
<dbReference type="Pfam" id="PF01094">
    <property type="entry name" value="ANF_receptor"/>
    <property type="match status" value="2"/>
</dbReference>
<reference evidence="6 7" key="1">
    <citation type="journal article" date="2018" name="Gigascience">
        <title>Genomes of trombidid mites reveal novel predicted allergens and laterally-transferred genes associated with secondary metabolism.</title>
        <authorList>
            <person name="Dong X."/>
            <person name="Chaisiri K."/>
            <person name="Xia D."/>
            <person name="Armstrong S.D."/>
            <person name="Fang Y."/>
            <person name="Donnelly M.J."/>
            <person name="Kadowaki T."/>
            <person name="McGarry J.W."/>
            <person name="Darby A.C."/>
            <person name="Makepeace B.L."/>
        </authorList>
    </citation>
    <scope>NUCLEOTIDE SEQUENCE [LARGE SCALE GENOMIC DNA]</scope>
    <source>
        <strain evidence="6">UoL-UT</strain>
    </source>
</reference>
<dbReference type="CDD" id="cd06352">
    <property type="entry name" value="PBP1_NPR_GC-like"/>
    <property type="match status" value="1"/>
</dbReference>
<dbReference type="GO" id="GO:0017046">
    <property type="term" value="F:peptide hormone binding"/>
    <property type="evidence" value="ECO:0007669"/>
    <property type="project" value="TreeGrafter"/>
</dbReference>
<dbReference type="Proteomes" id="UP000288716">
    <property type="component" value="Unassembled WGS sequence"/>
</dbReference>
<dbReference type="InterPro" id="IPR028082">
    <property type="entry name" value="Peripla_BP_I"/>
</dbReference>
<evidence type="ECO:0000313" key="6">
    <source>
        <dbReference type="EMBL" id="RWS28438.1"/>
    </source>
</evidence>
<dbReference type="VEuPathDB" id="VectorBase:LDEU003602"/>
<dbReference type="GO" id="GO:0007165">
    <property type="term" value="P:signal transduction"/>
    <property type="evidence" value="ECO:0007669"/>
    <property type="project" value="TreeGrafter"/>
</dbReference>
<feature type="domain" description="Receptor ligand binding region" evidence="5">
    <location>
        <begin position="4"/>
        <end position="101"/>
    </location>
</feature>
<dbReference type="GO" id="GO:0038023">
    <property type="term" value="F:signaling receptor activity"/>
    <property type="evidence" value="ECO:0007669"/>
    <property type="project" value="TreeGrafter"/>
</dbReference>
<dbReference type="STRING" id="299467.A0A443SLM0"/>
<dbReference type="SUPFAM" id="SSF53822">
    <property type="entry name" value="Periplasmic binding protein-like I"/>
    <property type="match status" value="1"/>
</dbReference>
<evidence type="ECO:0000256" key="4">
    <source>
        <dbReference type="ARBA" id="ARBA00023136"/>
    </source>
</evidence>
<proteinExistence type="predicted"/>
<dbReference type="OrthoDB" id="6510100at2759"/>
<dbReference type="EMBL" id="NCKV01001382">
    <property type="protein sequence ID" value="RWS28438.1"/>
    <property type="molecule type" value="Genomic_DNA"/>
</dbReference>
<dbReference type="AlphaFoldDB" id="A0A443SLM0"/>
<dbReference type="PANTHER" id="PTHR44755:SF10">
    <property type="entry name" value="RECEPTOR LIGAND BINDING REGION DOMAIN-CONTAINING PROTEIN"/>
    <property type="match status" value="1"/>
</dbReference>
<keyword evidence="3" id="KW-1133">Transmembrane helix</keyword>
<evidence type="ECO:0000259" key="5">
    <source>
        <dbReference type="Pfam" id="PF01094"/>
    </source>
</evidence>
<sequence length="252" mass="28383">MELAQPSVEIAIEKARRMYPLIQWDDPVFRNGSNQCSRNHAVAIAAEEYYMKKVTAFIGPACGLALDPVARMASHWNIPIFSSGGLYSIFSNKTDFSTLTSEAYESFVEEIGIRSTMQSNKFDEDDINVIITGFHDSVLLYAKALNETIAEKHEPTDGHYITRKLWNRTFLGYVSGDIHFNENGDKETDYTLSDFDPITMKMKTVFNFYGYRDESEALVKVGDISWPHGRKSAPRDVPLCGFAGDKCVEADS</sequence>
<feature type="domain" description="Receptor ligand binding region" evidence="5">
    <location>
        <begin position="118"/>
        <end position="195"/>
    </location>
</feature>
<dbReference type="InterPro" id="IPR052612">
    <property type="entry name" value="ANP_Clearance_Receptor"/>
</dbReference>
<comment type="subcellular location">
    <subcellularLocation>
        <location evidence="1">Membrane</location>
    </subcellularLocation>
</comment>
<dbReference type="GO" id="GO:0016020">
    <property type="term" value="C:membrane"/>
    <property type="evidence" value="ECO:0007669"/>
    <property type="project" value="UniProtKB-SubCell"/>
</dbReference>
<dbReference type="Gene3D" id="3.40.50.2300">
    <property type="match status" value="2"/>
</dbReference>
<evidence type="ECO:0000256" key="2">
    <source>
        <dbReference type="ARBA" id="ARBA00022692"/>
    </source>
</evidence>
<gene>
    <name evidence="6" type="ORF">B4U80_00854</name>
</gene>
<name>A0A443SLM0_9ACAR</name>
<evidence type="ECO:0000313" key="7">
    <source>
        <dbReference type="Proteomes" id="UP000288716"/>
    </source>
</evidence>
<dbReference type="InterPro" id="IPR001828">
    <property type="entry name" value="ANF_lig-bd_rcpt"/>
</dbReference>
<accession>A0A443SLM0</accession>
<keyword evidence="7" id="KW-1185">Reference proteome</keyword>
<keyword evidence="2" id="KW-0812">Transmembrane</keyword>
<comment type="caution">
    <text evidence="6">The sequence shown here is derived from an EMBL/GenBank/DDBJ whole genome shotgun (WGS) entry which is preliminary data.</text>
</comment>
<organism evidence="6 7">
    <name type="scientific">Leptotrombidium deliense</name>
    <dbReference type="NCBI Taxonomy" id="299467"/>
    <lineage>
        <taxon>Eukaryota</taxon>
        <taxon>Metazoa</taxon>
        <taxon>Ecdysozoa</taxon>
        <taxon>Arthropoda</taxon>
        <taxon>Chelicerata</taxon>
        <taxon>Arachnida</taxon>
        <taxon>Acari</taxon>
        <taxon>Acariformes</taxon>
        <taxon>Trombidiformes</taxon>
        <taxon>Prostigmata</taxon>
        <taxon>Anystina</taxon>
        <taxon>Parasitengona</taxon>
        <taxon>Trombiculoidea</taxon>
        <taxon>Trombiculidae</taxon>
        <taxon>Leptotrombidium</taxon>
    </lineage>
</organism>